<dbReference type="OrthoDB" id="9985472at2759"/>
<feature type="domain" description="CENP-V/GFA" evidence="5">
    <location>
        <begin position="7"/>
        <end position="115"/>
    </location>
</feature>
<dbReference type="InterPro" id="IPR006913">
    <property type="entry name" value="CENP-V/GFA"/>
</dbReference>
<protein>
    <recommendedName>
        <fullName evidence="5">CENP-V/GFA domain-containing protein</fullName>
    </recommendedName>
</protein>
<evidence type="ECO:0000259" key="5">
    <source>
        <dbReference type="PROSITE" id="PS51891"/>
    </source>
</evidence>
<accession>A0A4S8LTX8</accession>
<dbReference type="Gene3D" id="3.90.1590.10">
    <property type="entry name" value="glutathione-dependent formaldehyde- activating enzyme (gfa)"/>
    <property type="match status" value="1"/>
</dbReference>
<evidence type="ECO:0000256" key="2">
    <source>
        <dbReference type="ARBA" id="ARBA00022723"/>
    </source>
</evidence>
<dbReference type="AlphaFoldDB" id="A0A4S8LTX8"/>
<dbReference type="GO" id="GO:0046872">
    <property type="term" value="F:metal ion binding"/>
    <property type="evidence" value="ECO:0007669"/>
    <property type="project" value="UniProtKB-KW"/>
</dbReference>
<dbReference type="PANTHER" id="PTHR33337:SF40">
    <property type="entry name" value="CENP-V_GFA DOMAIN-CONTAINING PROTEIN-RELATED"/>
    <property type="match status" value="1"/>
</dbReference>
<dbReference type="EMBL" id="ML179262">
    <property type="protein sequence ID" value="THU92984.1"/>
    <property type="molecule type" value="Genomic_DNA"/>
</dbReference>
<dbReference type="Proteomes" id="UP000297245">
    <property type="component" value="Unassembled WGS sequence"/>
</dbReference>
<gene>
    <name evidence="6" type="ORF">K435DRAFT_967480</name>
</gene>
<dbReference type="InterPro" id="IPR011057">
    <property type="entry name" value="Mss4-like_sf"/>
</dbReference>
<evidence type="ECO:0000256" key="1">
    <source>
        <dbReference type="ARBA" id="ARBA00005495"/>
    </source>
</evidence>
<evidence type="ECO:0000256" key="3">
    <source>
        <dbReference type="ARBA" id="ARBA00022833"/>
    </source>
</evidence>
<comment type="similarity">
    <text evidence="1">Belongs to the Gfa family.</text>
</comment>
<evidence type="ECO:0000256" key="4">
    <source>
        <dbReference type="ARBA" id="ARBA00023239"/>
    </source>
</evidence>
<dbReference type="SUPFAM" id="SSF51316">
    <property type="entry name" value="Mss4-like"/>
    <property type="match status" value="1"/>
</dbReference>
<organism evidence="6 7">
    <name type="scientific">Dendrothele bispora (strain CBS 962.96)</name>
    <dbReference type="NCBI Taxonomy" id="1314807"/>
    <lineage>
        <taxon>Eukaryota</taxon>
        <taxon>Fungi</taxon>
        <taxon>Dikarya</taxon>
        <taxon>Basidiomycota</taxon>
        <taxon>Agaricomycotina</taxon>
        <taxon>Agaricomycetes</taxon>
        <taxon>Agaricomycetidae</taxon>
        <taxon>Agaricales</taxon>
        <taxon>Agaricales incertae sedis</taxon>
        <taxon>Dendrothele</taxon>
    </lineage>
</organism>
<sequence length="140" mass="15488">MSSSQTREGTCLCEANKFTVKGDPMSYFVCHCSNCKKQAGSAFTACVVFKDENIDLTGSQNMGQFADSKTKSGSTMIRHFCNKCGSTMLARPDQNHLPNNWIVPASLIEGHEAWTPQKEFFSENKCAFVKDLEIISTDKA</sequence>
<proteinExistence type="inferred from homology"/>
<dbReference type="Pfam" id="PF04828">
    <property type="entry name" value="GFA"/>
    <property type="match status" value="1"/>
</dbReference>
<keyword evidence="4" id="KW-0456">Lyase</keyword>
<keyword evidence="2" id="KW-0479">Metal-binding</keyword>
<dbReference type="PROSITE" id="PS51891">
    <property type="entry name" value="CENP_V_GFA"/>
    <property type="match status" value="1"/>
</dbReference>
<name>A0A4S8LTX8_DENBC</name>
<evidence type="ECO:0000313" key="7">
    <source>
        <dbReference type="Proteomes" id="UP000297245"/>
    </source>
</evidence>
<evidence type="ECO:0000313" key="6">
    <source>
        <dbReference type="EMBL" id="THU92984.1"/>
    </source>
</evidence>
<keyword evidence="3" id="KW-0862">Zinc</keyword>
<dbReference type="GO" id="GO:0016846">
    <property type="term" value="F:carbon-sulfur lyase activity"/>
    <property type="evidence" value="ECO:0007669"/>
    <property type="project" value="InterPro"/>
</dbReference>
<keyword evidence="7" id="KW-1185">Reference proteome</keyword>
<reference evidence="6 7" key="1">
    <citation type="journal article" date="2019" name="Nat. Ecol. Evol.">
        <title>Megaphylogeny resolves global patterns of mushroom evolution.</title>
        <authorList>
            <person name="Varga T."/>
            <person name="Krizsan K."/>
            <person name="Foldi C."/>
            <person name="Dima B."/>
            <person name="Sanchez-Garcia M."/>
            <person name="Sanchez-Ramirez S."/>
            <person name="Szollosi G.J."/>
            <person name="Szarkandi J.G."/>
            <person name="Papp V."/>
            <person name="Albert L."/>
            <person name="Andreopoulos W."/>
            <person name="Angelini C."/>
            <person name="Antonin V."/>
            <person name="Barry K.W."/>
            <person name="Bougher N.L."/>
            <person name="Buchanan P."/>
            <person name="Buyck B."/>
            <person name="Bense V."/>
            <person name="Catcheside P."/>
            <person name="Chovatia M."/>
            <person name="Cooper J."/>
            <person name="Damon W."/>
            <person name="Desjardin D."/>
            <person name="Finy P."/>
            <person name="Geml J."/>
            <person name="Haridas S."/>
            <person name="Hughes K."/>
            <person name="Justo A."/>
            <person name="Karasinski D."/>
            <person name="Kautmanova I."/>
            <person name="Kiss B."/>
            <person name="Kocsube S."/>
            <person name="Kotiranta H."/>
            <person name="LaButti K.M."/>
            <person name="Lechner B.E."/>
            <person name="Liimatainen K."/>
            <person name="Lipzen A."/>
            <person name="Lukacs Z."/>
            <person name="Mihaltcheva S."/>
            <person name="Morgado L.N."/>
            <person name="Niskanen T."/>
            <person name="Noordeloos M.E."/>
            <person name="Ohm R.A."/>
            <person name="Ortiz-Santana B."/>
            <person name="Ovrebo C."/>
            <person name="Racz N."/>
            <person name="Riley R."/>
            <person name="Savchenko A."/>
            <person name="Shiryaev A."/>
            <person name="Soop K."/>
            <person name="Spirin V."/>
            <person name="Szebenyi C."/>
            <person name="Tomsovsky M."/>
            <person name="Tulloss R.E."/>
            <person name="Uehling J."/>
            <person name="Grigoriev I.V."/>
            <person name="Vagvolgyi C."/>
            <person name="Papp T."/>
            <person name="Martin F.M."/>
            <person name="Miettinen O."/>
            <person name="Hibbett D.S."/>
            <person name="Nagy L.G."/>
        </authorList>
    </citation>
    <scope>NUCLEOTIDE SEQUENCE [LARGE SCALE GENOMIC DNA]</scope>
    <source>
        <strain evidence="6 7">CBS 962.96</strain>
    </source>
</reference>
<dbReference type="PANTHER" id="PTHR33337">
    <property type="entry name" value="GFA DOMAIN-CONTAINING PROTEIN"/>
    <property type="match status" value="1"/>
</dbReference>